<sequence length="199" mass="20704">MRGRRLIAACGLVFIMSNTAAAGAPPSPLSGDWTGALTAPTGAIIPLGLHVADSADGWTATLDSPEQGALGLHARSVTQQGRVVSIRFAVPRATYTATLSPDGGTLAGTWSQGAGTLPLVMTRAASATERPVMRMQTPRPPFPYRSENVRYDNDIGHAHLAGTLTLPAGPGPFPAVLLITGSGLQDRDETLFGHKPFLV</sequence>
<dbReference type="InterPro" id="IPR053145">
    <property type="entry name" value="AB_hydrolase_Est10"/>
</dbReference>
<reference evidence="2 3" key="1">
    <citation type="submission" date="2020-04" db="EMBL/GenBank/DDBJ databases">
        <title>Description of novel Gluconacetobacter.</title>
        <authorList>
            <person name="Sombolestani A."/>
        </authorList>
    </citation>
    <scope>NUCLEOTIDE SEQUENCE [LARGE SCALE GENOMIC DNA]</scope>
    <source>
        <strain evidence="2 3">LMG 19747</strain>
    </source>
</reference>
<proteinExistence type="predicted"/>
<dbReference type="PANTHER" id="PTHR43265">
    <property type="entry name" value="ESTERASE ESTD"/>
    <property type="match status" value="1"/>
</dbReference>
<name>A0A7W4NJX0_9PROT</name>
<evidence type="ECO:0000313" key="2">
    <source>
        <dbReference type="EMBL" id="MBB2159164.1"/>
    </source>
</evidence>
<keyword evidence="1" id="KW-0732">Signal</keyword>
<protein>
    <submittedName>
        <fullName evidence="2">Uncharacterized protein</fullName>
    </submittedName>
</protein>
<gene>
    <name evidence="2" type="ORF">HLH48_03060</name>
</gene>
<evidence type="ECO:0000313" key="3">
    <source>
        <dbReference type="Proteomes" id="UP000589085"/>
    </source>
</evidence>
<organism evidence="2 3">
    <name type="scientific">Gluconacetobacter sacchari</name>
    <dbReference type="NCBI Taxonomy" id="92759"/>
    <lineage>
        <taxon>Bacteria</taxon>
        <taxon>Pseudomonadati</taxon>
        <taxon>Pseudomonadota</taxon>
        <taxon>Alphaproteobacteria</taxon>
        <taxon>Acetobacterales</taxon>
        <taxon>Acetobacteraceae</taxon>
        <taxon>Gluconacetobacter</taxon>
    </lineage>
</organism>
<evidence type="ECO:0000256" key="1">
    <source>
        <dbReference type="SAM" id="SignalP"/>
    </source>
</evidence>
<comment type="caution">
    <text evidence="2">The sequence shown here is derived from an EMBL/GenBank/DDBJ whole genome shotgun (WGS) entry which is preliminary data.</text>
</comment>
<dbReference type="AlphaFoldDB" id="A0A7W4NJX0"/>
<dbReference type="EMBL" id="JABEQJ010000002">
    <property type="protein sequence ID" value="MBB2159164.1"/>
    <property type="molecule type" value="Genomic_DNA"/>
</dbReference>
<dbReference type="Gene3D" id="3.40.50.1820">
    <property type="entry name" value="alpha/beta hydrolase"/>
    <property type="match status" value="1"/>
</dbReference>
<dbReference type="PANTHER" id="PTHR43265:SF1">
    <property type="entry name" value="ESTERASE ESTD"/>
    <property type="match status" value="1"/>
</dbReference>
<feature type="chain" id="PRO_5030573564" evidence="1">
    <location>
        <begin position="23"/>
        <end position="199"/>
    </location>
</feature>
<feature type="signal peptide" evidence="1">
    <location>
        <begin position="1"/>
        <end position="22"/>
    </location>
</feature>
<dbReference type="RefSeq" id="WP_182996018.1">
    <property type="nucleotide sequence ID" value="NZ_JABEQJ010000002.1"/>
</dbReference>
<accession>A0A7W4NJX0</accession>
<dbReference type="GO" id="GO:0052689">
    <property type="term" value="F:carboxylic ester hydrolase activity"/>
    <property type="evidence" value="ECO:0007669"/>
    <property type="project" value="TreeGrafter"/>
</dbReference>
<dbReference type="SUPFAM" id="SSF53474">
    <property type="entry name" value="alpha/beta-Hydrolases"/>
    <property type="match status" value="1"/>
</dbReference>
<dbReference type="InterPro" id="IPR029058">
    <property type="entry name" value="AB_hydrolase_fold"/>
</dbReference>
<dbReference type="Proteomes" id="UP000589085">
    <property type="component" value="Unassembled WGS sequence"/>
</dbReference>